<dbReference type="PANTHER" id="PTHR21485:SF6">
    <property type="entry name" value="N-ACYLNEURAMINATE CYTIDYLYLTRANSFERASE-RELATED"/>
    <property type="match status" value="1"/>
</dbReference>
<proteinExistence type="predicted"/>
<dbReference type="RefSeq" id="WP_238375814.1">
    <property type="nucleotide sequence ID" value="NZ_FOFO01000004.1"/>
</dbReference>
<protein>
    <submittedName>
        <fullName evidence="1">N-acylneuraminate cytidylyltransferase</fullName>
    </submittedName>
</protein>
<keyword evidence="1" id="KW-0808">Transferase</keyword>
<dbReference type="CDD" id="cd02513">
    <property type="entry name" value="CMP-NeuAc_Synthase"/>
    <property type="match status" value="1"/>
</dbReference>
<dbReference type="Proteomes" id="UP000199496">
    <property type="component" value="Unassembled WGS sequence"/>
</dbReference>
<dbReference type="Gene3D" id="3.90.550.10">
    <property type="entry name" value="Spore Coat Polysaccharide Biosynthesis Protein SpsA, Chain A"/>
    <property type="match status" value="1"/>
</dbReference>
<dbReference type="AlphaFoldDB" id="A0A1H9A239"/>
<dbReference type="SUPFAM" id="SSF53448">
    <property type="entry name" value="Nucleotide-diphospho-sugar transferases"/>
    <property type="match status" value="1"/>
</dbReference>
<keyword evidence="2" id="KW-1185">Reference proteome</keyword>
<reference evidence="1 2" key="1">
    <citation type="submission" date="2016-10" db="EMBL/GenBank/DDBJ databases">
        <authorList>
            <person name="de Groot N.N."/>
        </authorList>
    </citation>
    <scope>NUCLEOTIDE SEQUENCE [LARGE SCALE GENOMIC DNA]</scope>
    <source>
        <strain evidence="1 2">B7-7</strain>
    </source>
</reference>
<accession>A0A1H9A239</accession>
<organism evidence="1 2">
    <name type="scientific">Ectothiorhodospira magna</name>
    <dbReference type="NCBI Taxonomy" id="867345"/>
    <lineage>
        <taxon>Bacteria</taxon>
        <taxon>Pseudomonadati</taxon>
        <taxon>Pseudomonadota</taxon>
        <taxon>Gammaproteobacteria</taxon>
        <taxon>Chromatiales</taxon>
        <taxon>Ectothiorhodospiraceae</taxon>
        <taxon>Ectothiorhodospira</taxon>
    </lineage>
</organism>
<evidence type="ECO:0000313" key="2">
    <source>
        <dbReference type="Proteomes" id="UP000199496"/>
    </source>
</evidence>
<dbReference type="STRING" id="867345.SAMN05421693_10411"/>
<dbReference type="Pfam" id="PF02348">
    <property type="entry name" value="CTP_transf_3"/>
    <property type="match status" value="1"/>
</dbReference>
<dbReference type="GO" id="GO:0008781">
    <property type="term" value="F:N-acylneuraminate cytidylyltransferase activity"/>
    <property type="evidence" value="ECO:0007669"/>
    <property type="project" value="TreeGrafter"/>
</dbReference>
<name>A0A1H9A239_9GAMM</name>
<evidence type="ECO:0000313" key="1">
    <source>
        <dbReference type="EMBL" id="SEP70685.1"/>
    </source>
</evidence>
<dbReference type="InterPro" id="IPR029044">
    <property type="entry name" value="Nucleotide-diphossugar_trans"/>
</dbReference>
<dbReference type="PANTHER" id="PTHR21485">
    <property type="entry name" value="HAD SUPERFAMILY MEMBERS CMAS AND KDSC"/>
    <property type="match status" value="1"/>
</dbReference>
<sequence>MKLLAIIPARGGSKGISRKNIKPLAGKPLIGWTIDQAMQANSIDRLIVSTEDEEIASVARQMGVDVPFMRPAALAEDDTPGIFPVLHALEHLPDYDWVLLLQPTSPLRTAEDIEGIVKLCLSSPESTSAVSICHVDKHPYWMYSKDASGTLYPLIPDRPEITRRQELPDAYALNGALYLARTDWLIRNRSFLGKETLGYLMPQERSIDLDTPLDWQLAEYFINNKRN</sequence>
<dbReference type="InterPro" id="IPR050793">
    <property type="entry name" value="CMP-NeuNAc_synthase"/>
</dbReference>
<gene>
    <name evidence="1" type="ORF">SAMN05421693_10411</name>
</gene>
<dbReference type="EMBL" id="FOFO01000004">
    <property type="protein sequence ID" value="SEP70685.1"/>
    <property type="molecule type" value="Genomic_DNA"/>
</dbReference>
<keyword evidence="1" id="KW-0548">Nucleotidyltransferase</keyword>
<dbReference type="InterPro" id="IPR003329">
    <property type="entry name" value="Cytidylyl_trans"/>
</dbReference>